<evidence type="ECO:0000313" key="1">
    <source>
        <dbReference type="EMBL" id="AYA98629.1"/>
    </source>
</evidence>
<dbReference type="RefSeq" id="WP_111525053.1">
    <property type="nucleotide sequence ID" value="NZ_CP032364.1"/>
</dbReference>
<dbReference type="KEGG" id="lua:D4A81_01045"/>
<dbReference type="Pfam" id="PF06180">
    <property type="entry name" value="CbiK"/>
    <property type="match status" value="1"/>
</dbReference>
<dbReference type="GO" id="GO:0016852">
    <property type="term" value="F:sirohydrochlorin cobaltochelatase activity"/>
    <property type="evidence" value="ECO:0007669"/>
    <property type="project" value="InterPro"/>
</dbReference>
<proteinExistence type="predicted"/>
<dbReference type="AlphaFoldDB" id="A0A385PYG5"/>
<dbReference type="EMBL" id="CP032364">
    <property type="protein sequence ID" value="AYA98629.1"/>
    <property type="molecule type" value="Genomic_DNA"/>
</dbReference>
<protein>
    <submittedName>
        <fullName evidence="1">Cobalt chelatase</fullName>
    </submittedName>
</protein>
<dbReference type="InterPro" id="IPR010388">
    <property type="entry name" value="Anaerobic_Co-chelatase"/>
</dbReference>
<sequence length="256" mass="29465">MKKGVIVASFGTSHEDTRKKTIDVIENDIRETFCDSLFIRAWTSNIIRAKLKRTENFHINNIEEAIKEAIREGVKELLVISTHIINGVEHNKVKDTVLSYKDKFEKIKIGNALLEDKEDFDYIVKAFDTLYKKGEDKAYLLMGHGSDHEANKVYEELRNELVDYGRGDIYIACVEGYPYIEDVMPQLTDYKSVHLAPFMIVAGDHAKNDMAGDEDSFKTMLEERKKQVSFELKGLGEYEFVRKLILKHANEALYVS</sequence>
<dbReference type="SUPFAM" id="SSF53800">
    <property type="entry name" value="Chelatase"/>
    <property type="match status" value="1"/>
</dbReference>
<dbReference type="Proteomes" id="UP000265562">
    <property type="component" value="Chromosome"/>
</dbReference>
<name>A0A385PYG5_9FIRM</name>
<organism evidence="1 2">
    <name type="scientific">Lachnoanaerobaculum umeaense</name>
    <dbReference type="NCBI Taxonomy" id="617123"/>
    <lineage>
        <taxon>Bacteria</taxon>
        <taxon>Bacillati</taxon>
        <taxon>Bacillota</taxon>
        <taxon>Clostridia</taxon>
        <taxon>Lachnospirales</taxon>
        <taxon>Lachnospiraceae</taxon>
        <taxon>Lachnoanaerobaculum</taxon>
    </lineage>
</organism>
<dbReference type="Gene3D" id="3.40.50.1400">
    <property type="match status" value="2"/>
</dbReference>
<reference evidence="1 2" key="1">
    <citation type="submission" date="2018-09" db="EMBL/GenBank/DDBJ databases">
        <title>Genome sequencing of Lachnoanaerobaculum umeaense DSM 23576.</title>
        <authorList>
            <person name="Kook J.-K."/>
            <person name="Park S.-N."/>
            <person name="Lim Y.K."/>
        </authorList>
    </citation>
    <scope>NUCLEOTIDE SEQUENCE [LARGE SCALE GENOMIC DNA]</scope>
    <source>
        <strain evidence="2">DSM 23576 \ CCUG 58757</strain>
    </source>
</reference>
<dbReference type="PIRSF" id="PIRSF033579">
    <property type="entry name" value="Anaer_Co_chel"/>
    <property type="match status" value="1"/>
</dbReference>
<dbReference type="CDD" id="cd03413">
    <property type="entry name" value="CbiK_C"/>
    <property type="match status" value="1"/>
</dbReference>
<evidence type="ECO:0000313" key="2">
    <source>
        <dbReference type="Proteomes" id="UP000265562"/>
    </source>
</evidence>
<keyword evidence="2" id="KW-1185">Reference proteome</keyword>
<dbReference type="GO" id="GO:0019251">
    <property type="term" value="P:anaerobic cobalamin biosynthetic process"/>
    <property type="evidence" value="ECO:0007669"/>
    <property type="project" value="InterPro"/>
</dbReference>
<dbReference type="OrthoDB" id="9770331at2"/>
<accession>A0A385PYG5</accession>
<gene>
    <name evidence="1" type="ORF">D4A81_01045</name>
</gene>